<dbReference type="EMBL" id="QJPH01000509">
    <property type="protein sequence ID" value="PZN71746.1"/>
    <property type="molecule type" value="Genomic_DNA"/>
</dbReference>
<evidence type="ECO:0000259" key="6">
    <source>
        <dbReference type="Pfam" id="PF17827"/>
    </source>
</evidence>
<feature type="domain" description="Methyltransferase" evidence="5">
    <location>
        <begin position="168"/>
        <end position="300"/>
    </location>
</feature>
<dbReference type="InterPro" id="IPR050320">
    <property type="entry name" value="N5-glutamine_MTase"/>
</dbReference>
<keyword evidence="1 4" id="KW-0489">Methyltransferase</keyword>
<dbReference type="Pfam" id="PF13847">
    <property type="entry name" value="Methyltransf_31"/>
    <property type="match status" value="1"/>
</dbReference>
<evidence type="ECO:0000256" key="4">
    <source>
        <dbReference type="HAMAP-Rule" id="MF_02126"/>
    </source>
</evidence>
<feature type="binding site" evidence="4">
    <location>
        <begin position="243"/>
        <end position="246"/>
    </location>
    <ligand>
        <name>substrate</name>
    </ligand>
</feature>
<dbReference type="SUPFAM" id="SSF53335">
    <property type="entry name" value="S-adenosyl-L-methionine-dependent methyltransferases"/>
    <property type="match status" value="1"/>
</dbReference>
<dbReference type="InterPro" id="IPR040758">
    <property type="entry name" value="PrmC_N"/>
</dbReference>
<dbReference type="PROSITE" id="PS00092">
    <property type="entry name" value="N6_MTASE"/>
    <property type="match status" value="1"/>
</dbReference>
<evidence type="ECO:0000313" key="7">
    <source>
        <dbReference type="EMBL" id="PZN71746.1"/>
    </source>
</evidence>
<evidence type="ECO:0000313" key="8">
    <source>
        <dbReference type="Proteomes" id="UP000249396"/>
    </source>
</evidence>
<dbReference type="Gene3D" id="1.10.8.10">
    <property type="entry name" value="DNA helicase RuvA subunit, C-terminal domain"/>
    <property type="match status" value="1"/>
</dbReference>
<dbReference type="GO" id="GO:0102559">
    <property type="term" value="F:peptide chain release factor N(5)-glutamine methyltransferase activity"/>
    <property type="evidence" value="ECO:0007669"/>
    <property type="project" value="UniProtKB-EC"/>
</dbReference>
<reference evidence="7 8" key="1">
    <citation type="journal article" date="2018" name="Aquat. Microb. Ecol.">
        <title>Gammaproteobacterial methanotrophs dominate.</title>
        <authorList>
            <person name="Rissanen A.J."/>
            <person name="Saarenheimo J."/>
            <person name="Tiirola M."/>
            <person name="Peura S."/>
            <person name="Aalto S.L."/>
            <person name="Karvinen A."/>
            <person name="Nykanen H."/>
        </authorList>
    </citation>
    <scope>NUCLEOTIDE SEQUENCE [LARGE SCALE GENOMIC DNA]</scope>
    <source>
        <strain evidence="7">AMbin10</strain>
    </source>
</reference>
<comment type="similarity">
    <text evidence="4">Belongs to the protein N5-glutamine methyltransferase family. PrmC subfamily.</text>
</comment>
<name>A0A2W4QKS0_9GAMM</name>
<dbReference type="InterPro" id="IPR019874">
    <property type="entry name" value="RF_methyltr_PrmC"/>
</dbReference>
<evidence type="ECO:0000259" key="5">
    <source>
        <dbReference type="Pfam" id="PF13847"/>
    </source>
</evidence>
<evidence type="ECO:0000256" key="3">
    <source>
        <dbReference type="ARBA" id="ARBA00022691"/>
    </source>
</evidence>
<dbReference type="InterPro" id="IPR002052">
    <property type="entry name" value="DNA_methylase_N6_adenine_CS"/>
</dbReference>
<gene>
    <name evidence="4 7" type="primary">prmC</name>
    <name evidence="7" type="ORF">DM484_25690</name>
</gene>
<protein>
    <recommendedName>
        <fullName evidence="4">Release factor glutamine methyltransferase</fullName>
        <shortName evidence="4">RF MTase</shortName>
        <ecNumber evidence="4">2.1.1.297</ecNumber>
    </recommendedName>
    <alternativeName>
        <fullName evidence="4">N5-glutamine methyltransferase PrmC</fullName>
    </alternativeName>
    <alternativeName>
        <fullName evidence="4">Protein-(glutamine-N5) MTase PrmC</fullName>
    </alternativeName>
    <alternativeName>
        <fullName evidence="4">Protein-glutamine N-methyltransferase PrmC</fullName>
    </alternativeName>
</protein>
<comment type="function">
    <text evidence="4">Methylates the class 1 translation termination release factors RF1/PrfA and RF2/PrfB on the glutamine residue of the universally conserved GGQ motif.</text>
</comment>
<dbReference type="Gene3D" id="3.40.50.150">
    <property type="entry name" value="Vaccinia Virus protein VP39"/>
    <property type="match status" value="1"/>
</dbReference>
<dbReference type="InterPro" id="IPR025714">
    <property type="entry name" value="Methyltranfer_dom"/>
</dbReference>
<dbReference type="NCBIfam" id="TIGR03534">
    <property type="entry name" value="RF_mod_PrmC"/>
    <property type="match status" value="1"/>
</dbReference>
<dbReference type="GO" id="GO:0003676">
    <property type="term" value="F:nucleic acid binding"/>
    <property type="evidence" value="ECO:0007669"/>
    <property type="project" value="InterPro"/>
</dbReference>
<feature type="binding site" evidence="4">
    <location>
        <begin position="176"/>
        <end position="180"/>
    </location>
    <ligand>
        <name>S-adenosyl-L-methionine</name>
        <dbReference type="ChEBI" id="CHEBI:59789"/>
    </ligand>
</feature>
<keyword evidence="2 4" id="KW-0808">Transferase</keyword>
<organism evidence="7 8">
    <name type="scientific">Candidatus Methylumidiphilus alinenensis</name>
    <dbReference type="NCBI Taxonomy" id="2202197"/>
    <lineage>
        <taxon>Bacteria</taxon>
        <taxon>Pseudomonadati</taxon>
        <taxon>Pseudomonadota</taxon>
        <taxon>Gammaproteobacteria</taxon>
        <taxon>Methylococcales</taxon>
        <taxon>Candidatus Methylumidiphilus</taxon>
    </lineage>
</organism>
<dbReference type="EC" id="2.1.1.297" evidence="4"/>
<dbReference type="PANTHER" id="PTHR18895">
    <property type="entry name" value="HEMK METHYLTRANSFERASE"/>
    <property type="match status" value="1"/>
</dbReference>
<feature type="binding site" evidence="4">
    <location>
        <position position="199"/>
    </location>
    <ligand>
        <name>S-adenosyl-L-methionine</name>
        <dbReference type="ChEBI" id="CHEBI:59789"/>
    </ligand>
</feature>
<dbReference type="NCBIfam" id="TIGR00536">
    <property type="entry name" value="hemK_fam"/>
    <property type="match status" value="1"/>
</dbReference>
<comment type="caution">
    <text evidence="7">The sequence shown here is derived from an EMBL/GenBank/DDBJ whole genome shotgun (WGS) entry which is preliminary data.</text>
</comment>
<dbReference type="AlphaFoldDB" id="A0A2W4QKS0"/>
<proteinExistence type="inferred from homology"/>
<dbReference type="PANTHER" id="PTHR18895:SF74">
    <property type="entry name" value="MTRF1L RELEASE FACTOR GLUTAMINE METHYLTRANSFERASE"/>
    <property type="match status" value="1"/>
</dbReference>
<feature type="binding site" evidence="4">
    <location>
        <position position="227"/>
    </location>
    <ligand>
        <name>S-adenosyl-L-methionine</name>
        <dbReference type="ChEBI" id="CHEBI:59789"/>
    </ligand>
</feature>
<evidence type="ECO:0000256" key="2">
    <source>
        <dbReference type="ARBA" id="ARBA00022679"/>
    </source>
</evidence>
<feature type="binding site" evidence="4">
    <location>
        <position position="243"/>
    </location>
    <ligand>
        <name>S-adenosyl-L-methionine</name>
        <dbReference type="ChEBI" id="CHEBI:59789"/>
    </ligand>
</feature>
<dbReference type="Pfam" id="PF17827">
    <property type="entry name" value="PrmC_N"/>
    <property type="match status" value="1"/>
</dbReference>
<sequence length="337" mass="37091">MTTTIAATLQATAKQLGELSDSPRLDAEVLLAMATGKSRTYFRAWPEKPLTAEEDSKFQMLLEQRLVGHPIAHLTGIREFWSREFIVTPDVLIPRPETELLVELALRLIDGCGSKATHPPFTPNADELSRHSRECRYPEHREVNADCPPWRLGSGNPCRNDGEIYNEKTIRIADLGTGSGAIAITLALELPKAAITALDLSPAALSVAAENASRLGASNIRFILSDWFAALPITEHFDLIVSNPPYIAEHDRHLQQGDVRFEPSLALTSGPDGLNAIRRIVNEAPSRLNPGGRLFFEHGYDQADRVAELLRTAGFAEIESFPDLQGHLRVSAGRVPR</sequence>
<dbReference type="Proteomes" id="UP000249396">
    <property type="component" value="Unassembled WGS sequence"/>
</dbReference>
<dbReference type="GO" id="GO:0032259">
    <property type="term" value="P:methylation"/>
    <property type="evidence" value="ECO:0007669"/>
    <property type="project" value="UniProtKB-KW"/>
</dbReference>
<dbReference type="CDD" id="cd02440">
    <property type="entry name" value="AdoMet_MTases"/>
    <property type="match status" value="1"/>
</dbReference>
<comment type="catalytic activity">
    <reaction evidence="4">
        <text>L-glutaminyl-[peptide chain release factor] + S-adenosyl-L-methionine = N(5)-methyl-L-glutaminyl-[peptide chain release factor] + S-adenosyl-L-homocysteine + H(+)</text>
        <dbReference type="Rhea" id="RHEA:42896"/>
        <dbReference type="Rhea" id="RHEA-COMP:10271"/>
        <dbReference type="Rhea" id="RHEA-COMP:10272"/>
        <dbReference type="ChEBI" id="CHEBI:15378"/>
        <dbReference type="ChEBI" id="CHEBI:30011"/>
        <dbReference type="ChEBI" id="CHEBI:57856"/>
        <dbReference type="ChEBI" id="CHEBI:59789"/>
        <dbReference type="ChEBI" id="CHEBI:61891"/>
        <dbReference type="EC" id="2.1.1.297"/>
    </reaction>
</comment>
<dbReference type="InterPro" id="IPR004556">
    <property type="entry name" value="HemK-like"/>
</dbReference>
<dbReference type="HAMAP" id="MF_02126">
    <property type="entry name" value="RF_methyltr_PrmC"/>
    <property type="match status" value="1"/>
</dbReference>
<accession>A0A2W4QKS0</accession>
<keyword evidence="3 4" id="KW-0949">S-adenosyl-L-methionine</keyword>
<feature type="domain" description="Release factor glutamine methyltransferase N-terminal" evidence="6">
    <location>
        <begin position="9"/>
        <end position="76"/>
    </location>
</feature>
<dbReference type="InterPro" id="IPR029063">
    <property type="entry name" value="SAM-dependent_MTases_sf"/>
</dbReference>
<evidence type="ECO:0000256" key="1">
    <source>
        <dbReference type="ARBA" id="ARBA00022603"/>
    </source>
</evidence>